<dbReference type="Proteomes" id="UP001335648">
    <property type="component" value="Unassembled WGS sequence"/>
</dbReference>
<comment type="caution">
    <text evidence="2">The sequence shown here is derived from an EMBL/GenBank/DDBJ whole genome shotgun (WGS) entry which is preliminary data.</text>
</comment>
<reference evidence="2 3" key="1">
    <citation type="journal article" date="2023" name="Mol. Biol. Evol.">
        <title>Genomics of Secondarily Temperate Adaptation in the Only Non-Antarctic Icefish.</title>
        <authorList>
            <person name="Rivera-Colon A.G."/>
            <person name="Rayamajhi N."/>
            <person name="Minhas B.F."/>
            <person name="Madrigal G."/>
            <person name="Bilyk K.T."/>
            <person name="Yoon V."/>
            <person name="Hune M."/>
            <person name="Gregory S."/>
            <person name="Cheng C.H.C."/>
            <person name="Catchen J.M."/>
        </authorList>
    </citation>
    <scope>NUCLEOTIDE SEQUENCE [LARGE SCALE GENOMIC DNA]</scope>
    <source>
        <strain evidence="2">JC2023a</strain>
    </source>
</reference>
<evidence type="ECO:0000313" key="3">
    <source>
        <dbReference type="Proteomes" id="UP001335648"/>
    </source>
</evidence>
<dbReference type="AlphaFoldDB" id="A0AAN8GX48"/>
<proteinExistence type="predicted"/>
<keyword evidence="3" id="KW-1185">Reference proteome</keyword>
<accession>A0AAN8GX48</accession>
<organism evidence="2 3">
    <name type="scientific">Champsocephalus esox</name>
    <name type="common">pike icefish</name>
    <dbReference type="NCBI Taxonomy" id="159716"/>
    <lineage>
        <taxon>Eukaryota</taxon>
        <taxon>Metazoa</taxon>
        <taxon>Chordata</taxon>
        <taxon>Craniata</taxon>
        <taxon>Vertebrata</taxon>
        <taxon>Euteleostomi</taxon>
        <taxon>Actinopterygii</taxon>
        <taxon>Neopterygii</taxon>
        <taxon>Teleostei</taxon>
        <taxon>Neoteleostei</taxon>
        <taxon>Acanthomorphata</taxon>
        <taxon>Eupercaria</taxon>
        <taxon>Perciformes</taxon>
        <taxon>Notothenioidei</taxon>
        <taxon>Channichthyidae</taxon>
        <taxon>Champsocephalus</taxon>
    </lineage>
</organism>
<name>A0AAN8GX48_9TELE</name>
<evidence type="ECO:0000313" key="2">
    <source>
        <dbReference type="EMBL" id="KAK5894681.1"/>
    </source>
</evidence>
<protein>
    <submittedName>
        <fullName evidence="2">Uncharacterized protein</fullName>
    </submittedName>
</protein>
<evidence type="ECO:0000256" key="1">
    <source>
        <dbReference type="SAM" id="MobiDB-lite"/>
    </source>
</evidence>
<feature type="region of interest" description="Disordered" evidence="1">
    <location>
        <begin position="31"/>
        <end position="74"/>
    </location>
</feature>
<feature type="compositionally biased region" description="Basic and acidic residues" evidence="1">
    <location>
        <begin position="64"/>
        <end position="74"/>
    </location>
</feature>
<dbReference type="EMBL" id="JAULUE010002054">
    <property type="protein sequence ID" value="KAK5894681.1"/>
    <property type="molecule type" value="Genomic_DNA"/>
</dbReference>
<gene>
    <name evidence="2" type="ORF">CesoFtcFv8_011353</name>
</gene>
<sequence length="74" mass="8194">MSDPYLLVRCGLVLLAQQVILSPHCRSAIRDGGETRIPSPVPLNSHSGSTGAEKLHHTIHPRSRAGEKRSRWKM</sequence>